<dbReference type="AlphaFoldDB" id="A0A8D0BG79"/>
<organism evidence="4 5">
    <name type="scientific">Salvator merianae</name>
    <name type="common">Argentine black and white tegu</name>
    <name type="synonym">Tupinambis merianae</name>
    <dbReference type="NCBI Taxonomy" id="96440"/>
    <lineage>
        <taxon>Eukaryota</taxon>
        <taxon>Metazoa</taxon>
        <taxon>Chordata</taxon>
        <taxon>Craniata</taxon>
        <taxon>Vertebrata</taxon>
        <taxon>Euteleostomi</taxon>
        <taxon>Lepidosauria</taxon>
        <taxon>Squamata</taxon>
        <taxon>Bifurcata</taxon>
        <taxon>Unidentata</taxon>
        <taxon>Episquamata</taxon>
        <taxon>Laterata</taxon>
        <taxon>Teiioidea</taxon>
        <taxon>Teiidae</taxon>
        <taxon>Salvator</taxon>
    </lineage>
</organism>
<accession>A0A8D0BG79</accession>
<dbReference type="InterPro" id="IPR038511">
    <property type="entry name" value="TAP42/TAP46-like_sf"/>
</dbReference>
<proteinExistence type="inferred from homology"/>
<reference evidence="4" key="1">
    <citation type="submission" date="2025-08" db="UniProtKB">
        <authorList>
            <consortium name="Ensembl"/>
        </authorList>
    </citation>
    <scope>IDENTIFICATION</scope>
</reference>
<dbReference type="PANTHER" id="PTHR10933">
    <property type="entry name" value="IMMUNOGLOBULIN-BINDING PROTEIN 1"/>
    <property type="match status" value="1"/>
</dbReference>
<evidence type="ECO:0000256" key="1">
    <source>
        <dbReference type="ARBA" id="ARBA00034730"/>
    </source>
</evidence>
<dbReference type="Gene3D" id="1.25.40.540">
    <property type="entry name" value="TAP42-like family"/>
    <property type="match status" value="1"/>
</dbReference>
<dbReference type="Proteomes" id="UP000694421">
    <property type="component" value="Unplaced"/>
</dbReference>
<dbReference type="InterPro" id="IPR007304">
    <property type="entry name" value="TAP46-like"/>
</dbReference>
<reference evidence="4" key="2">
    <citation type="submission" date="2025-09" db="UniProtKB">
        <authorList>
            <consortium name="Ensembl"/>
        </authorList>
    </citation>
    <scope>IDENTIFICATION</scope>
</reference>
<evidence type="ECO:0000313" key="5">
    <source>
        <dbReference type="Proteomes" id="UP000694421"/>
    </source>
</evidence>
<dbReference type="Ensembl" id="ENSSMRT00000008864.1">
    <property type="protein sequence ID" value="ENSSMRP00000007577.1"/>
    <property type="gene ID" value="ENSSMRG00000006086.1"/>
</dbReference>
<evidence type="ECO:0000256" key="2">
    <source>
        <dbReference type="SAM" id="Coils"/>
    </source>
</evidence>
<dbReference type="FunFam" id="1.25.40.540:FF:000003">
    <property type="entry name" value="Immunoglobulin (CD79A)-binding protein 1"/>
    <property type="match status" value="1"/>
</dbReference>
<dbReference type="GO" id="GO:0051721">
    <property type="term" value="F:protein phosphatase 2A binding"/>
    <property type="evidence" value="ECO:0007669"/>
    <property type="project" value="TreeGrafter"/>
</dbReference>
<comment type="similarity">
    <text evidence="1">Belongs to the IGBP1/TAP42 family.</text>
</comment>
<name>A0A8D0BG79_SALMN</name>
<evidence type="ECO:0000313" key="4">
    <source>
        <dbReference type="Ensembl" id="ENSSMRP00000007577.1"/>
    </source>
</evidence>
<feature type="region of interest" description="Disordered" evidence="3">
    <location>
        <begin position="228"/>
        <end position="265"/>
    </location>
</feature>
<feature type="region of interest" description="Disordered" evidence="3">
    <location>
        <begin position="130"/>
        <end position="153"/>
    </location>
</feature>
<feature type="coiled-coil region" evidence="2">
    <location>
        <begin position="168"/>
        <end position="195"/>
    </location>
</feature>
<dbReference type="GeneTree" id="ENSGT00390000002414"/>
<sequence>MAAAAEEPQRLSELLESGWRLLEEVESSAEASSGAPAVQRKVQHGIGLLERAARAIAELQLFSRNEELDEVASADLRFMLVPALLGALVLKQQPGGGAAAAERRLEHVQRARGLFLDFLRLCADYGVGPTEMPAEEPGEPRQREREGGGGLEAAAARRRAKIERYKQKKEVENQLASLKTLIDRAQAEEEQLREFYLLHIRKWVSTSLEEIESIDQEIEILTQRDALKQQVQKSSRRSRKKKRQRKKRRKPWRKHGNGTTGRTCIRGAMATGRTWADVLCRGELHPADLPHILWASPLGRQGANQNHHVTGQA</sequence>
<dbReference type="Pfam" id="PF04177">
    <property type="entry name" value="TAP42"/>
    <property type="match status" value="1"/>
</dbReference>
<protein>
    <recommendedName>
        <fullName evidence="6">Immunoglobulin-binding protein 1</fullName>
    </recommendedName>
</protein>
<evidence type="ECO:0000256" key="3">
    <source>
        <dbReference type="SAM" id="MobiDB-lite"/>
    </source>
</evidence>
<dbReference type="PANTHER" id="PTHR10933:SF9">
    <property type="entry name" value="IMMUNOGLOBULIN-BINDING PROTEIN 1"/>
    <property type="match status" value="1"/>
</dbReference>
<keyword evidence="5" id="KW-1185">Reference proteome</keyword>
<feature type="compositionally biased region" description="Basic residues" evidence="3">
    <location>
        <begin position="234"/>
        <end position="256"/>
    </location>
</feature>
<feature type="compositionally biased region" description="Basic and acidic residues" evidence="3">
    <location>
        <begin position="138"/>
        <end position="147"/>
    </location>
</feature>
<dbReference type="GO" id="GO:0035303">
    <property type="term" value="P:regulation of dephosphorylation"/>
    <property type="evidence" value="ECO:0007669"/>
    <property type="project" value="TreeGrafter"/>
</dbReference>
<dbReference type="GO" id="GO:0009966">
    <property type="term" value="P:regulation of signal transduction"/>
    <property type="evidence" value="ECO:0007669"/>
    <property type="project" value="InterPro"/>
</dbReference>
<dbReference type="OMA" id="KDTHPWG"/>
<keyword evidence="2" id="KW-0175">Coiled coil</keyword>
<evidence type="ECO:0008006" key="6">
    <source>
        <dbReference type="Google" id="ProtNLM"/>
    </source>
</evidence>
<dbReference type="GO" id="GO:0005829">
    <property type="term" value="C:cytosol"/>
    <property type="evidence" value="ECO:0007669"/>
    <property type="project" value="TreeGrafter"/>
</dbReference>